<feature type="transmembrane region" description="Helical" evidence="16">
    <location>
        <begin position="109"/>
        <end position="130"/>
    </location>
</feature>
<evidence type="ECO:0000256" key="1">
    <source>
        <dbReference type="ARBA" id="ARBA00004225"/>
    </source>
</evidence>
<comment type="subcellular location">
    <subcellularLocation>
        <location evidence="1 16">Mitochondrion membrane</location>
        <topology evidence="1 16">Multi-pass membrane protein</topology>
    </subcellularLocation>
</comment>
<dbReference type="GO" id="GO:0031966">
    <property type="term" value="C:mitochondrial membrane"/>
    <property type="evidence" value="ECO:0007669"/>
    <property type="project" value="UniProtKB-SubCell"/>
</dbReference>
<dbReference type="GO" id="GO:0042773">
    <property type="term" value="P:ATP synthesis coupled electron transport"/>
    <property type="evidence" value="ECO:0007669"/>
    <property type="project" value="InterPro"/>
</dbReference>
<evidence type="ECO:0000256" key="5">
    <source>
        <dbReference type="ARBA" id="ARBA00022448"/>
    </source>
</evidence>
<feature type="transmembrane region" description="Helical" evidence="16">
    <location>
        <begin position="274"/>
        <end position="296"/>
    </location>
</feature>
<keyword evidence="6 16" id="KW-0679">Respiratory chain</keyword>
<comment type="similarity">
    <text evidence="2 16">Belongs to the complex I subunit 4 family.</text>
</comment>
<keyword evidence="7 16" id="KW-0812">Transmembrane</keyword>
<keyword evidence="12 16" id="KW-0830">Ubiquinone</keyword>
<dbReference type="GO" id="GO:0015990">
    <property type="term" value="P:electron transport coupled proton transport"/>
    <property type="evidence" value="ECO:0007669"/>
    <property type="project" value="TreeGrafter"/>
</dbReference>
<keyword evidence="9 16" id="KW-0249">Electron transport</keyword>
<name>S0DGU6_PYUGA</name>
<keyword evidence="8" id="KW-1278">Translocase</keyword>
<feature type="transmembrane region" description="Helical" evidence="16">
    <location>
        <begin position="21"/>
        <end position="40"/>
    </location>
</feature>
<evidence type="ECO:0000256" key="2">
    <source>
        <dbReference type="ARBA" id="ARBA00009025"/>
    </source>
</evidence>
<gene>
    <name evidence="18" type="primary">nad4</name>
</gene>
<feature type="transmembrane region" description="Helical" evidence="16">
    <location>
        <begin position="175"/>
        <end position="198"/>
    </location>
</feature>
<evidence type="ECO:0000256" key="14">
    <source>
        <dbReference type="ARBA" id="ARBA00023136"/>
    </source>
</evidence>
<dbReference type="PANTHER" id="PTHR43507:SF20">
    <property type="entry name" value="NADH-UBIQUINONE OXIDOREDUCTASE CHAIN 4"/>
    <property type="match status" value="1"/>
</dbReference>
<keyword evidence="10 16" id="KW-1133">Transmembrane helix</keyword>
<dbReference type="InterPro" id="IPR003918">
    <property type="entry name" value="NADH_UbQ_OxRdtase"/>
</dbReference>
<evidence type="ECO:0000256" key="11">
    <source>
        <dbReference type="ARBA" id="ARBA00023027"/>
    </source>
</evidence>
<reference evidence="18" key="1">
    <citation type="journal article" date="2013" name="Genome Biol. Evol.">
        <title>Deep Sequencing of Mixed Total DNA without Barcodes Allows Efficient Assembly of Highly Plastic Ascidian Mitochondrial Genomes.</title>
        <authorList>
            <person name="Rubinstein N."/>
            <person name="Feldstein T."/>
            <person name="Shenkar N."/>
            <person name="Botero Castro F."/>
            <person name="Griggio F."/>
            <person name="Mastrototaro F."/>
            <person name="Delsuc F."/>
            <person name="Douzery E.J.P."/>
            <person name="Gissi C."/>
            <person name="Huchon D."/>
        </authorList>
    </citation>
    <scope>NUCLEOTIDE SEQUENCE</scope>
    <source>
        <tissue evidence="18">Gonad</tissue>
    </source>
</reference>
<evidence type="ECO:0000256" key="13">
    <source>
        <dbReference type="ARBA" id="ARBA00023128"/>
    </source>
</evidence>
<keyword evidence="13 16" id="KW-0496">Mitochondrion</keyword>
<keyword evidence="14 16" id="KW-0472">Membrane</keyword>
<evidence type="ECO:0000313" key="18">
    <source>
        <dbReference type="EMBL" id="CCO25763.1"/>
    </source>
</evidence>
<evidence type="ECO:0000256" key="8">
    <source>
        <dbReference type="ARBA" id="ARBA00022967"/>
    </source>
</evidence>
<proteinExistence type="inferred from homology"/>
<feature type="transmembrane region" description="Helical" evidence="16">
    <location>
        <begin position="60"/>
        <end position="78"/>
    </location>
</feature>
<feature type="transmembrane region" description="Helical" evidence="16">
    <location>
        <begin position="142"/>
        <end position="163"/>
    </location>
</feature>
<evidence type="ECO:0000256" key="16">
    <source>
        <dbReference type="RuleBase" id="RU003297"/>
    </source>
</evidence>
<dbReference type="AlphaFoldDB" id="S0DGU6"/>
<evidence type="ECO:0000256" key="6">
    <source>
        <dbReference type="ARBA" id="ARBA00022660"/>
    </source>
</evidence>
<evidence type="ECO:0000256" key="12">
    <source>
        <dbReference type="ARBA" id="ARBA00023075"/>
    </source>
</evidence>
<comment type="function">
    <text evidence="16">Core subunit of the mitochondrial membrane respiratory chain NADH dehydrogenase (Complex I) which catalyzes electron transfer from NADH through the respiratory chain, using ubiquinone as an electron acceptor. Essential for the catalytic activity and assembly of complex I.</text>
</comment>
<feature type="transmembrane region" description="Helical" evidence="16">
    <location>
        <begin position="210"/>
        <end position="229"/>
    </location>
</feature>
<evidence type="ECO:0000256" key="7">
    <source>
        <dbReference type="ARBA" id="ARBA00022692"/>
    </source>
</evidence>
<accession>S0DGU6</accession>
<feature type="transmembrane region" description="Helical" evidence="16">
    <location>
        <begin position="421"/>
        <end position="440"/>
    </location>
</feature>
<evidence type="ECO:0000256" key="15">
    <source>
        <dbReference type="ARBA" id="ARBA00049551"/>
    </source>
</evidence>
<feature type="transmembrane region" description="Helical" evidence="16">
    <location>
        <begin position="241"/>
        <end position="262"/>
    </location>
</feature>
<evidence type="ECO:0000256" key="9">
    <source>
        <dbReference type="ARBA" id="ARBA00022982"/>
    </source>
</evidence>
<evidence type="ECO:0000256" key="10">
    <source>
        <dbReference type="ARBA" id="ARBA00022989"/>
    </source>
</evidence>
<dbReference type="PANTHER" id="PTHR43507">
    <property type="entry name" value="NADH-UBIQUINONE OXIDOREDUCTASE CHAIN 4"/>
    <property type="match status" value="1"/>
</dbReference>
<comment type="catalytic activity">
    <reaction evidence="15 16">
        <text>a ubiquinone + NADH + 5 H(+)(in) = a ubiquinol + NAD(+) + 4 H(+)(out)</text>
        <dbReference type="Rhea" id="RHEA:29091"/>
        <dbReference type="Rhea" id="RHEA-COMP:9565"/>
        <dbReference type="Rhea" id="RHEA-COMP:9566"/>
        <dbReference type="ChEBI" id="CHEBI:15378"/>
        <dbReference type="ChEBI" id="CHEBI:16389"/>
        <dbReference type="ChEBI" id="CHEBI:17976"/>
        <dbReference type="ChEBI" id="CHEBI:57540"/>
        <dbReference type="ChEBI" id="CHEBI:57945"/>
        <dbReference type="EC" id="7.1.1.2"/>
    </reaction>
</comment>
<dbReference type="InterPro" id="IPR001750">
    <property type="entry name" value="ND/Mrp_TM"/>
</dbReference>
<feature type="transmembrane region" description="Helical" evidence="16">
    <location>
        <begin position="374"/>
        <end position="400"/>
    </location>
</feature>
<dbReference type="GO" id="GO:0003954">
    <property type="term" value="F:NADH dehydrogenase activity"/>
    <property type="evidence" value="ECO:0007669"/>
    <property type="project" value="TreeGrafter"/>
</dbReference>
<feature type="domain" description="NADH:quinone oxidoreductase/Mrp antiporter transmembrane" evidence="17">
    <location>
        <begin position="108"/>
        <end position="392"/>
    </location>
</feature>
<dbReference type="Pfam" id="PF00361">
    <property type="entry name" value="Proton_antipo_M"/>
    <property type="match status" value="1"/>
</dbReference>
<dbReference type="GO" id="GO:0048039">
    <property type="term" value="F:ubiquinone binding"/>
    <property type="evidence" value="ECO:0007669"/>
    <property type="project" value="TreeGrafter"/>
</dbReference>
<evidence type="ECO:0000256" key="3">
    <source>
        <dbReference type="ARBA" id="ARBA00012944"/>
    </source>
</evidence>
<dbReference type="EC" id="7.1.1.2" evidence="3 16"/>
<evidence type="ECO:0000259" key="17">
    <source>
        <dbReference type="Pfam" id="PF00361"/>
    </source>
</evidence>
<dbReference type="PRINTS" id="PR01437">
    <property type="entry name" value="NUOXDRDTASE4"/>
</dbReference>
<keyword evidence="11 16" id="KW-0520">NAD</keyword>
<feature type="transmembrane region" description="Helical" evidence="16">
    <location>
        <begin position="344"/>
        <end position="362"/>
    </location>
</feature>
<dbReference type="EMBL" id="HF548557">
    <property type="protein sequence ID" value="CCO25763.1"/>
    <property type="molecule type" value="Genomic_DNA"/>
</dbReference>
<feature type="transmembrane region" description="Helical" evidence="16">
    <location>
        <begin position="85"/>
        <end position="103"/>
    </location>
</feature>
<sequence length="441" mass="49746">MLYLLFFCGVSLFLGGKKNNLVWNLIYFSFFGFYFLGKLIGTGGGGFNQFYPLFMDNIGIYFILISIWVVLFSMLSGLSHVKFYMESYVGLYVIMFMLLILFFSVESFFFFFFLFESSLVPIFLVVGLWGAQMERIMANYYFMLYTLVGGFPFLAIVMMNFLMYEDSYYLWEFNSGMPCFMGGVLFCLMVAFVCKLPLYGFHLWLPKAHVEAPVGGSMVLAGLLLKMGGYGAIRVVLLSKIYASFFFFFLLGLSVVGGLFATLVCMRQSDVKSFIAYSSVSHMSVGLGGLLTGGLYGLKGSYLIFLGHGLISPLMFFVGNSVYERVGSRIFGGFSGMGLSYKGMAVFFFLVLLGNMGMPPFINFFGELSVYFSLIGYSFFLFIVLMLVMVLMGVVMLKVFSKLFRSQSVSNMRGEWDSREAFVLLGGMLMVIYMSVFLFLI</sequence>
<dbReference type="GO" id="GO:0008137">
    <property type="term" value="F:NADH dehydrogenase (ubiquinone) activity"/>
    <property type="evidence" value="ECO:0007669"/>
    <property type="project" value="UniProtKB-UniRule"/>
</dbReference>
<geneLocation type="mitochondrion" evidence="18"/>
<feature type="transmembrane region" description="Helical" evidence="16">
    <location>
        <begin position="302"/>
        <end position="323"/>
    </location>
</feature>
<evidence type="ECO:0000256" key="4">
    <source>
        <dbReference type="ARBA" id="ARBA00021006"/>
    </source>
</evidence>
<organism evidence="18">
    <name type="scientific">Pyura gangelion</name>
    <name type="common">Ascidian</name>
    <name type="synonym">Cynthia gangelion</name>
    <dbReference type="NCBI Taxonomy" id="569434"/>
    <lineage>
        <taxon>Eukaryota</taxon>
        <taxon>Metazoa</taxon>
        <taxon>Chordata</taxon>
        <taxon>Tunicata</taxon>
        <taxon>Ascidiacea</taxon>
        <taxon>Stolidobranchia</taxon>
        <taxon>Pyuridae</taxon>
        <taxon>Pyura</taxon>
    </lineage>
</organism>
<protein>
    <recommendedName>
        <fullName evidence="4 16">NADH-ubiquinone oxidoreductase chain 4</fullName>
        <ecNumber evidence="3 16">7.1.1.2</ecNumber>
    </recommendedName>
</protein>
<keyword evidence="5 16" id="KW-0813">Transport</keyword>